<dbReference type="Gene3D" id="1.10.287.3160">
    <property type="match status" value="1"/>
</dbReference>
<evidence type="ECO:0000313" key="3">
    <source>
        <dbReference type="RefSeq" id="XP_041423435.1"/>
    </source>
</evidence>
<organism evidence="2 3">
    <name type="scientific">Xenopus laevis</name>
    <name type="common">African clawed frog</name>
    <dbReference type="NCBI Taxonomy" id="8355"/>
    <lineage>
        <taxon>Eukaryota</taxon>
        <taxon>Metazoa</taxon>
        <taxon>Chordata</taxon>
        <taxon>Craniata</taxon>
        <taxon>Vertebrata</taxon>
        <taxon>Euteleostomi</taxon>
        <taxon>Amphibia</taxon>
        <taxon>Batrachia</taxon>
        <taxon>Anura</taxon>
        <taxon>Pipoidea</taxon>
        <taxon>Pipidae</taxon>
        <taxon>Xenopodinae</taxon>
        <taxon>Xenopus</taxon>
        <taxon>Xenopus</taxon>
    </lineage>
</organism>
<dbReference type="InterPro" id="IPR043502">
    <property type="entry name" value="DNA/RNA_pol_sf"/>
</dbReference>
<dbReference type="GeneID" id="108717852"/>
<name>A0A8J1L4C2_XENLA</name>
<accession>A0A8J1L4C2</accession>
<dbReference type="KEGG" id="xla:108717852"/>
<dbReference type="InterPro" id="IPR043128">
    <property type="entry name" value="Rev_trsase/Diguanyl_cyclase"/>
</dbReference>
<dbReference type="Proteomes" id="UP000186698">
    <property type="component" value="Chromosome 6S"/>
</dbReference>
<dbReference type="RefSeq" id="XP_041423435.1">
    <property type="nucleotide sequence ID" value="XM_041567501.1"/>
</dbReference>
<proteinExistence type="predicted"/>
<sequence>MDAATFKDTTEKRLEGSLKAIFSVAGSALRPSLASAWVNRAIEAWATSLILGTPKVELIHTARCIAETNAFLCKAVLDTAQLIERTSALSVAAPWTLWLKNWSSDISFKKFFTILPFQGLRLFGEKIIRRQGVRGVIFFLWPKQQVDKKIKLSKSNSGHPFAPNHQTNLVQDGYRTSPKARSPMTSPHRHDWAPPPGSQKHIGGQLLRFWEAWLRHSSDSWVKDIVTDGYHMHFASLPHRRFFMSKVPSTPSRAQAFQECVRSLWNLWVIEPVPSQTRFYDYYSNLFIVPKKDNTFRPVLDLKELNLLIRFVQLKMETLCSVIWGMEPGQLLVSLGIKDTYLHVPNWPPHHQYLRFAFGKRHFQFVALPFRLTSAPSVTQDDFPRVGMRHAGTESVPTTREATQAPQPDSAFQTFSPFYNEGWTKALS</sequence>
<dbReference type="OrthoDB" id="10068174at2759"/>
<evidence type="ECO:0000256" key="1">
    <source>
        <dbReference type="SAM" id="MobiDB-lite"/>
    </source>
</evidence>
<dbReference type="PANTHER" id="PTHR33050:SF7">
    <property type="entry name" value="RIBONUCLEASE H"/>
    <property type="match status" value="1"/>
</dbReference>
<keyword evidence="2" id="KW-1185">Reference proteome</keyword>
<dbReference type="SUPFAM" id="SSF56672">
    <property type="entry name" value="DNA/RNA polymerases"/>
    <property type="match status" value="1"/>
</dbReference>
<evidence type="ECO:0000313" key="2">
    <source>
        <dbReference type="Proteomes" id="UP000186698"/>
    </source>
</evidence>
<protein>
    <submittedName>
        <fullName evidence="3">Uncharacterized protein LOC108717852</fullName>
    </submittedName>
</protein>
<feature type="region of interest" description="Disordered" evidence="1">
    <location>
        <begin position="177"/>
        <end position="198"/>
    </location>
</feature>
<dbReference type="PANTHER" id="PTHR33050">
    <property type="entry name" value="REVERSE TRANSCRIPTASE DOMAIN-CONTAINING PROTEIN"/>
    <property type="match status" value="1"/>
</dbReference>
<dbReference type="AlphaFoldDB" id="A0A8J1L4C2"/>
<dbReference type="Gene3D" id="3.30.70.270">
    <property type="match status" value="1"/>
</dbReference>
<gene>
    <name evidence="3" type="primary">LOC108717852</name>
</gene>
<dbReference type="Gene3D" id="3.10.10.10">
    <property type="entry name" value="HIV Type 1 Reverse Transcriptase, subunit A, domain 1"/>
    <property type="match status" value="1"/>
</dbReference>
<dbReference type="InterPro" id="IPR052055">
    <property type="entry name" value="Hepadnavirus_pol/RT"/>
</dbReference>
<reference evidence="3" key="1">
    <citation type="submission" date="2025-08" db="UniProtKB">
        <authorList>
            <consortium name="RefSeq"/>
        </authorList>
    </citation>
    <scope>IDENTIFICATION</scope>
    <source>
        <strain evidence="3">J_2021</strain>
        <tissue evidence="3">Erythrocytes</tissue>
    </source>
</reference>